<feature type="domain" description="N-acetyltransferase" evidence="1">
    <location>
        <begin position="95"/>
        <end position="249"/>
    </location>
</feature>
<keyword evidence="3" id="KW-0808">Transferase</keyword>
<dbReference type="EMBL" id="CP159342">
    <property type="protein sequence ID" value="XCH75335.1"/>
    <property type="molecule type" value="Genomic_DNA"/>
</dbReference>
<dbReference type="PROSITE" id="PS51186">
    <property type="entry name" value="GNAT"/>
    <property type="match status" value="1"/>
</dbReference>
<dbReference type="AlphaFoldDB" id="A0AAU8HH14"/>
<evidence type="ECO:0000313" key="2">
    <source>
        <dbReference type="EMBL" id="XBP94635.1"/>
    </source>
</evidence>
<evidence type="ECO:0000313" key="3">
    <source>
        <dbReference type="EMBL" id="XCH75335.1"/>
    </source>
</evidence>
<dbReference type="InterPro" id="IPR016181">
    <property type="entry name" value="Acyl_CoA_acyltransferase"/>
</dbReference>
<gene>
    <name evidence="3" type="ORF">ABUL08_04315</name>
    <name evidence="2" type="ORF">VK199_04295</name>
</gene>
<dbReference type="PANTHER" id="PTHR41700:SF1">
    <property type="entry name" value="N-ACETYLTRANSFERASE DOMAIN-CONTAINING PROTEIN"/>
    <property type="match status" value="1"/>
</dbReference>
<keyword evidence="3" id="KW-0012">Acyltransferase</keyword>
<dbReference type="SUPFAM" id="SSF55729">
    <property type="entry name" value="Acyl-CoA N-acyltransferases (Nat)"/>
    <property type="match status" value="1"/>
</dbReference>
<dbReference type="RefSeq" id="WP_350934726.1">
    <property type="nucleotide sequence ID" value="NZ_CP157762.1"/>
</dbReference>
<accession>A0AAU8HH14</accession>
<evidence type="ECO:0000259" key="1">
    <source>
        <dbReference type="PROSITE" id="PS51186"/>
    </source>
</evidence>
<reference evidence="2" key="1">
    <citation type="submission" date="2024-01" db="EMBL/GenBank/DDBJ databases">
        <title>The genome sequence of Micromonospora mangrovi CCTCC AA 2012012.</title>
        <authorList>
            <person name="Gao J."/>
        </authorList>
    </citation>
    <scope>NUCLEOTIDE SEQUENCE</scope>
    <source>
        <strain evidence="2">CCTCC AA 2012012</strain>
    </source>
</reference>
<organism evidence="3">
    <name type="scientific">Micromonospora sp. CCTCC AA 2012012</name>
    <dbReference type="NCBI Taxonomy" id="3111921"/>
    <lineage>
        <taxon>Bacteria</taxon>
        <taxon>Bacillati</taxon>
        <taxon>Actinomycetota</taxon>
        <taxon>Actinomycetes</taxon>
        <taxon>Micromonosporales</taxon>
        <taxon>Micromonosporaceae</taxon>
        <taxon>Micromonospora</taxon>
    </lineage>
</organism>
<dbReference type="Gene3D" id="3.40.630.30">
    <property type="match status" value="1"/>
</dbReference>
<name>A0AAU8HH14_9ACTN</name>
<dbReference type="InterPro" id="IPR038764">
    <property type="entry name" value="GNAT_N_AcTrfase_prd"/>
</dbReference>
<dbReference type="EMBL" id="CP157762">
    <property type="protein sequence ID" value="XBP94635.1"/>
    <property type="molecule type" value="Genomic_DNA"/>
</dbReference>
<dbReference type="EC" id="2.3.1.-" evidence="3"/>
<protein>
    <submittedName>
        <fullName evidence="3">GNAT family N-acetyltransferase</fullName>
        <ecNumber evidence="3">2.3.1.-</ecNumber>
    </submittedName>
</protein>
<dbReference type="GO" id="GO:0016747">
    <property type="term" value="F:acyltransferase activity, transferring groups other than amino-acyl groups"/>
    <property type="evidence" value="ECO:0007669"/>
    <property type="project" value="InterPro"/>
</dbReference>
<dbReference type="InterPro" id="IPR000182">
    <property type="entry name" value="GNAT_dom"/>
</dbReference>
<proteinExistence type="predicted"/>
<sequence length="358" mass="36992">MSELVTDPVAGTVVAVLCADASEAVIGEVIADLRHVEDRQALTTDSAGAAAAITDLVEATNQQVFAPDPLAASIAALASSAPAEPAAAAASHAGVGIRPIETHADVAAAVTVLDGVFAPGRGYHFYPPSLLRNLLAAGAPMLLAWDGDAPVGVVLAVPGWTASGQPLVQSGPMAVLPTARGRGVAVALKLAQRAWALERGVTEIRWTFDAMAAVSANLNLRRLGATVAGFVPGYEGLRDADTPTSLPYDRLLVTWRLAGASETPDNGNAEPVWAVAAVEGLPVLNHAWSLARSALVAVPADIAALRREDPAAASTWQHIVGAVLQHAFTAGWRVNWDSRGAYLLTAPQILPGHRYGQP</sequence>
<dbReference type="CDD" id="cd04301">
    <property type="entry name" value="NAT_SF"/>
    <property type="match status" value="1"/>
</dbReference>
<dbReference type="Pfam" id="PF00583">
    <property type="entry name" value="Acetyltransf_1"/>
    <property type="match status" value="1"/>
</dbReference>
<reference evidence="3" key="2">
    <citation type="submission" date="2024-06" db="EMBL/GenBank/DDBJ databases">
        <title>Micromonospora mangrovi CCTCC AA 2012012 genome sequences.</title>
        <authorList>
            <person name="Gao J."/>
        </authorList>
    </citation>
    <scope>NUCLEOTIDE SEQUENCE</scope>
    <source>
        <strain evidence="3">CCTCC AA 2012012</strain>
    </source>
</reference>
<dbReference type="PANTHER" id="PTHR41700">
    <property type="entry name" value="GCN5-RELATED N-ACETYLTRANSFERASE"/>
    <property type="match status" value="1"/>
</dbReference>